<name>A0A453DEB0_AEGTS</name>
<keyword evidence="1" id="KW-1133">Transmembrane helix</keyword>
<dbReference type="EnsemblPlants" id="AET2Gv21206800.5">
    <property type="protein sequence ID" value="AET2Gv21206800.5"/>
    <property type="gene ID" value="AET2Gv21206800"/>
</dbReference>
<dbReference type="Proteomes" id="UP000015105">
    <property type="component" value="Chromosome 2D"/>
</dbReference>
<proteinExistence type="predicted"/>
<keyword evidence="1" id="KW-0812">Transmembrane</keyword>
<reference evidence="2" key="3">
    <citation type="journal article" date="2017" name="Nature">
        <title>Genome sequence of the progenitor of the wheat D genome Aegilops tauschii.</title>
        <authorList>
            <person name="Luo M.C."/>
            <person name="Gu Y.Q."/>
            <person name="Puiu D."/>
            <person name="Wang H."/>
            <person name="Twardziok S.O."/>
            <person name="Deal K.R."/>
            <person name="Huo N."/>
            <person name="Zhu T."/>
            <person name="Wang L."/>
            <person name="Wang Y."/>
            <person name="McGuire P.E."/>
            <person name="Liu S."/>
            <person name="Long H."/>
            <person name="Ramasamy R.K."/>
            <person name="Rodriguez J.C."/>
            <person name="Van S.L."/>
            <person name="Yuan L."/>
            <person name="Wang Z."/>
            <person name="Xia Z."/>
            <person name="Xiao L."/>
            <person name="Anderson O.D."/>
            <person name="Ouyang S."/>
            <person name="Liang Y."/>
            <person name="Zimin A.V."/>
            <person name="Pertea G."/>
            <person name="Qi P."/>
            <person name="Bennetzen J.L."/>
            <person name="Dai X."/>
            <person name="Dawson M.W."/>
            <person name="Muller H.G."/>
            <person name="Kugler K."/>
            <person name="Rivarola-Duarte L."/>
            <person name="Spannagl M."/>
            <person name="Mayer K.F.X."/>
            <person name="Lu F.H."/>
            <person name="Bevan M.W."/>
            <person name="Leroy P."/>
            <person name="Li P."/>
            <person name="You F.M."/>
            <person name="Sun Q."/>
            <person name="Liu Z."/>
            <person name="Lyons E."/>
            <person name="Wicker T."/>
            <person name="Salzberg S.L."/>
            <person name="Devos K.M."/>
            <person name="Dvorak J."/>
        </authorList>
    </citation>
    <scope>NUCLEOTIDE SEQUENCE [LARGE SCALE GENOMIC DNA]</scope>
    <source>
        <strain evidence="2">cv. AL8/78</strain>
    </source>
</reference>
<sequence length="91" mass="10152">MQALFADESDPGEAWAIHHRLAALRNHRTTPCDMSARLTDNHPFDFVEGVCRLRPSFWRQLELGAAAGSAALLAVARLVLLALQSYPMMIY</sequence>
<feature type="transmembrane region" description="Helical" evidence="1">
    <location>
        <begin position="63"/>
        <end position="83"/>
    </location>
</feature>
<organism evidence="2 3">
    <name type="scientific">Aegilops tauschii subsp. strangulata</name>
    <name type="common">Goatgrass</name>
    <dbReference type="NCBI Taxonomy" id="200361"/>
    <lineage>
        <taxon>Eukaryota</taxon>
        <taxon>Viridiplantae</taxon>
        <taxon>Streptophyta</taxon>
        <taxon>Embryophyta</taxon>
        <taxon>Tracheophyta</taxon>
        <taxon>Spermatophyta</taxon>
        <taxon>Magnoliopsida</taxon>
        <taxon>Liliopsida</taxon>
        <taxon>Poales</taxon>
        <taxon>Poaceae</taxon>
        <taxon>BOP clade</taxon>
        <taxon>Pooideae</taxon>
        <taxon>Triticodae</taxon>
        <taxon>Triticeae</taxon>
        <taxon>Triticinae</taxon>
        <taxon>Aegilops</taxon>
    </lineage>
</organism>
<accession>A0A453DEB0</accession>
<dbReference type="Gramene" id="AET2Gv21206800.5">
    <property type="protein sequence ID" value="AET2Gv21206800.5"/>
    <property type="gene ID" value="AET2Gv21206800"/>
</dbReference>
<dbReference type="AlphaFoldDB" id="A0A453DEB0"/>
<keyword evidence="3" id="KW-1185">Reference proteome</keyword>
<protein>
    <submittedName>
        <fullName evidence="2">Uncharacterized protein</fullName>
    </submittedName>
</protein>
<keyword evidence="1" id="KW-0472">Membrane</keyword>
<reference evidence="2" key="4">
    <citation type="submission" date="2019-03" db="UniProtKB">
        <authorList>
            <consortium name="EnsemblPlants"/>
        </authorList>
    </citation>
    <scope>IDENTIFICATION</scope>
</reference>
<reference evidence="3" key="2">
    <citation type="journal article" date="2017" name="Nat. Plants">
        <title>The Aegilops tauschii genome reveals multiple impacts of transposons.</title>
        <authorList>
            <person name="Zhao G."/>
            <person name="Zou C."/>
            <person name="Li K."/>
            <person name="Wang K."/>
            <person name="Li T."/>
            <person name="Gao L."/>
            <person name="Zhang X."/>
            <person name="Wang H."/>
            <person name="Yang Z."/>
            <person name="Liu X."/>
            <person name="Jiang W."/>
            <person name="Mao L."/>
            <person name="Kong X."/>
            <person name="Jiao Y."/>
            <person name="Jia J."/>
        </authorList>
    </citation>
    <scope>NUCLEOTIDE SEQUENCE [LARGE SCALE GENOMIC DNA]</scope>
    <source>
        <strain evidence="3">cv. AL8/78</strain>
    </source>
</reference>
<reference evidence="2" key="5">
    <citation type="journal article" date="2021" name="G3 (Bethesda)">
        <title>Aegilops tauschii genome assembly Aet v5.0 features greater sequence contiguity and improved annotation.</title>
        <authorList>
            <person name="Wang L."/>
            <person name="Zhu T."/>
            <person name="Rodriguez J.C."/>
            <person name="Deal K.R."/>
            <person name="Dubcovsky J."/>
            <person name="McGuire P.E."/>
            <person name="Lux T."/>
            <person name="Spannagl M."/>
            <person name="Mayer K.F.X."/>
            <person name="Baldrich P."/>
            <person name="Meyers B.C."/>
            <person name="Huo N."/>
            <person name="Gu Y.Q."/>
            <person name="Zhou H."/>
            <person name="Devos K.M."/>
            <person name="Bennetzen J.L."/>
            <person name="Unver T."/>
            <person name="Budak H."/>
            <person name="Gulick P.J."/>
            <person name="Galiba G."/>
            <person name="Kalapos B."/>
            <person name="Nelson D.R."/>
            <person name="Li P."/>
            <person name="You F.M."/>
            <person name="Luo M.C."/>
            <person name="Dvorak J."/>
        </authorList>
    </citation>
    <scope>NUCLEOTIDE SEQUENCE [LARGE SCALE GENOMIC DNA]</scope>
    <source>
        <strain evidence="2">cv. AL8/78</strain>
    </source>
</reference>
<evidence type="ECO:0000313" key="3">
    <source>
        <dbReference type="Proteomes" id="UP000015105"/>
    </source>
</evidence>
<evidence type="ECO:0000313" key="2">
    <source>
        <dbReference type="EnsemblPlants" id="AET2Gv21206800.5"/>
    </source>
</evidence>
<reference evidence="3" key="1">
    <citation type="journal article" date="2014" name="Science">
        <title>Ancient hybridizations among the ancestral genomes of bread wheat.</title>
        <authorList>
            <consortium name="International Wheat Genome Sequencing Consortium,"/>
            <person name="Marcussen T."/>
            <person name="Sandve S.R."/>
            <person name="Heier L."/>
            <person name="Spannagl M."/>
            <person name="Pfeifer M."/>
            <person name="Jakobsen K.S."/>
            <person name="Wulff B.B."/>
            <person name="Steuernagel B."/>
            <person name="Mayer K.F."/>
            <person name="Olsen O.A."/>
        </authorList>
    </citation>
    <scope>NUCLEOTIDE SEQUENCE [LARGE SCALE GENOMIC DNA]</scope>
    <source>
        <strain evidence="3">cv. AL8/78</strain>
    </source>
</reference>
<evidence type="ECO:0000256" key="1">
    <source>
        <dbReference type="SAM" id="Phobius"/>
    </source>
</evidence>